<keyword evidence="5 7" id="KW-0408">Iron</keyword>
<keyword evidence="7" id="KW-0349">Heme</keyword>
<evidence type="ECO:0000256" key="3">
    <source>
        <dbReference type="ARBA" id="ARBA00022723"/>
    </source>
</evidence>
<dbReference type="InterPro" id="IPR002974">
    <property type="entry name" value="Cyt_P450_E_CYP52_ascomycetes"/>
</dbReference>
<sequence>MRQKRLFAVQAQFLEPLDATCDNYLFGLQGFFTTDPKNLEYINNTKFEDFELGSRRLGCLPFLGDGIFCQDGPAWKHSRDILKRQFMRVQYNDLSTLEPFVESFVSSFAGAKSVVDIQPACFNFTLSTTTALLFGEPVDDLGVEKTKDFAYHFDYASEKTALRLRLSDLHFLHISRTFTKSCDAVRAYADYFVGKAMRARTELGEKEAFAKYPFIIDLYEQVGNAQKVRDQLINVLLAGRDTTACTMSWAIFMLVRHPEKLARLRAEIYEATDGKTNFTRGHLQRMPYLAAVIKETLRLYPQIPINNRNASRTTWLPRGGGADGLQPIMIRKGQGIGYSTYHMHRRKEYYGEDAEDFRPERWLTDELVNIGSAYVPFHSGPRICLGKDFAFTESSYAIARFVQAYPNLRLPAGTKVVPVGQEPQNLTIVVSSAEGCKVSLD</sequence>
<gene>
    <name evidence="8" type="ORF">LTR05_003394</name>
</gene>
<evidence type="ECO:0008006" key="10">
    <source>
        <dbReference type="Google" id="ProtNLM"/>
    </source>
</evidence>
<evidence type="ECO:0000256" key="7">
    <source>
        <dbReference type="RuleBase" id="RU000461"/>
    </source>
</evidence>
<dbReference type="GO" id="GO:0005506">
    <property type="term" value="F:iron ion binding"/>
    <property type="evidence" value="ECO:0007669"/>
    <property type="project" value="InterPro"/>
</dbReference>
<dbReference type="PANTHER" id="PTHR24287:SF18">
    <property type="entry name" value="CYTOCHROME P450 MONOOXYGENASE APDE-RELATED"/>
    <property type="match status" value="1"/>
</dbReference>
<dbReference type="InterPro" id="IPR001128">
    <property type="entry name" value="Cyt_P450"/>
</dbReference>
<dbReference type="Proteomes" id="UP001309876">
    <property type="component" value="Unassembled WGS sequence"/>
</dbReference>
<dbReference type="PRINTS" id="PR01239">
    <property type="entry name" value="EP450IICYP52"/>
</dbReference>
<dbReference type="GO" id="GO:0016712">
    <property type="term" value="F:oxidoreductase activity, acting on paired donors, with incorporation or reduction of molecular oxygen, reduced flavin or flavoprotein as one donor, and incorporation of one atom of oxygen"/>
    <property type="evidence" value="ECO:0007669"/>
    <property type="project" value="InterPro"/>
</dbReference>
<keyword evidence="9" id="KW-1185">Reference proteome</keyword>
<protein>
    <recommendedName>
        <fullName evidence="10">Cytochrome P450</fullName>
    </recommendedName>
</protein>
<comment type="similarity">
    <text evidence="2 7">Belongs to the cytochrome P450 family.</text>
</comment>
<dbReference type="Pfam" id="PF00067">
    <property type="entry name" value="p450"/>
    <property type="match status" value="1"/>
</dbReference>
<dbReference type="PRINTS" id="PR00385">
    <property type="entry name" value="P450"/>
</dbReference>
<dbReference type="SUPFAM" id="SSF48264">
    <property type="entry name" value="Cytochrome P450"/>
    <property type="match status" value="1"/>
</dbReference>
<keyword evidence="3 7" id="KW-0479">Metal-binding</keyword>
<evidence type="ECO:0000256" key="1">
    <source>
        <dbReference type="ARBA" id="ARBA00001971"/>
    </source>
</evidence>
<reference evidence="8 9" key="1">
    <citation type="submission" date="2023-08" db="EMBL/GenBank/DDBJ databases">
        <title>Black Yeasts Isolated from many extreme environments.</title>
        <authorList>
            <person name="Coleine C."/>
            <person name="Stajich J.E."/>
            <person name="Selbmann L."/>
        </authorList>
    </citation>
    <scope>NUCLEOTIDE SEQUENCE [LARGE SCALE GENOMIC DNA]</scope>
    <source>
        <strain evidence="8 9">CCFEE 5910</strain>
    </source>
</reference>
<dbReference type="PANTHER" id="PTHR24287">
    <property type="entry name" value="P450, PUTATIVE (EUROFUNG)-RELATED"/>
    <property type="match status" value="1"/>
</dbReference>
<dbReference type="CDD" id="cd11063">
    <property type="entry name" value="CYP52"/>
    <property type="match status" value="1"/>
</dbReference>
<dbReference type="AlphaFoldDB" id="A0AAN7Y904"/>
<comment type="cofactor">
    <cofactor evidence="1">
        <name>heme</name>
        <dbReference type="ChEBI" id="CHEBI:30413"/>
    </cofactor>
</comment>
<keyword evidence="4 7" id="KW-0560">Oxidoreductase</keyword>
<evidence type="ECO:0000256" key="6">
    <source>
        <dbReference type="ARBA" id="ARBA00023033"/>
    </source>
</evidence>
<accession>A0AAN7Y904</accession>
<dbReference type="Gene3D" id="1.10.630.10">
    <property type="entry name" value="Cytochrome P450"/>
    <property type="match status" value="1"/>
</dbReference>
<dbReference type="InterPro" id="IPR036396">
    <property type="entry name" value="Cyt_P450_sf"/>
</dbReference>
<comment type="caution">
    <text evidence="8">The sequence shown here is derived from an EMBL/GenBank/DDBJ whole genome shotgun (WGS) entry which is preliminary data.</text>
</comment>
<name>A0AAN7Y904_9EURO</name>
<dbReference type="InterPro" id="IPR017972">
    <property type="entry name" value="Cyt_P450_CS"/>
</dbReference>
<keyword evidence="6 7" id="KW-0503">Monooxygenase</keyword>
<evidence type="ECO:0000256" key="4">
    <source>
        <dbReference type="ARBA" id="ARBA00023002"/>
    </source>
</evidence>
<dbReference type="InterPro" id="IPR047146">
    <property type="entry name" value="Cyt_P450_E_CYP52_fungi"/>
</dbReference>
<proteinExistence type="inferred from homology"/>
<dbReference type="GO" id="GO:0020037">
    <property type="term" value="F:heme binding"/>
    <property type="evidence" value="ECO:0007669"/>
    <property type="project" value="InterPro"/>
</dbReference>
<evidence type="ECO:0000313" key="9">
    <source>
        <dbReference type="Proteomes" id="UP001309876"/>
    </source>
</evidence>
<evidence type="ECO:0000313" key="8">
    <source>
        <dbReference type="EMBL" id="KAK5089170.1"/>
    </source>
</evidence>
<dbReference type="EMBL" id="JAVRRJ010000002">
    <property type="protein sequence ID" value="KAK5089170.1"/>
    <property type="molecule type" value="Genomic_DNA"/>
</dbReference>
<organism evidence="8 9">
    <name type="scientific">Lithohypha guttulata</name>
    <dbReference type="NCBI Taxonomy" id="1690604"/>
    <lineage>
        <taxon>Eukaryota</taxon>
        <taxon>Fungi</taxon>
        <taxon>Dikarya</taxon>
        <taxon>Ascomycota</taxon>
        <taxon>Pezizomycotina</taxon>
        <taxon>Eurotiomycetes</taxon>
        <taxon>Chaetothyriomycetidae</taxon>
        <taxon>Chaetothyriales</taxon>
        <taxon>Trichomeriaceae</taxon>
        <taxon>Lithohypha</taxon>
    </lineage>
</organism>
<evidence type="ECO:0000256" key="5">
    <source>
        <dbReference type="ARBA" id="ARBA00023004"/>
    </source>
</evidence>
<dbReference type="PROSITE" id="PS00086">
    <property type="entry name" value="CYTOCHROME_P450"/>
    <property type="match status" value="1"/>
</dbReference>
<evidence type="ECO:0000256" key="2">
    <source>
        <dbReference type="ARBA" id="ARBA00010617"/>
    </source>
</evidence>